<proteinExistence type="predicted"/>
<feature type="region of interest" description="Disordered" evidence="1">
    <location>
        <begin position="34"/>
        <end position="65"/>
    </location>
</feature>
<evidence type="ECO:0000313" key="2">
    <source>
        <dbReference type="EMBL" id="KAF7267255.1"/>
    </source>
</evidence>
<accession>A0A834M590</accession>
<dbReference type="EMBL" id="JAACXV010014441">
    <property type="protein sequence ID" value="KAF7267255.1"/>
    <property type="molecule type" value="Genomic_DNA"/>
</dbReference>
<evidence type="ECO:0000256" key="1">
    <source>
        <dbReference type="SAM" id="MobiDB-lite"/>
    </source>
</evidence>
<sequence>MYDAYVRHPQEPFSQTLEKPGQLTALESRVCSSGSAGGRWGETPPQGGVAASRCPSMPPPPQHHPTPCLFSAHEIIPFTLQSVVFARRSENLLAPRWSVPGFRGGPQGTPLRSVDVTRCRSNEIFSVGINVK</sequence>
<organism evidence="2 3">
    <name type="scientific">Rhynchophorus ferrugineus</name>
    <name type="common">Red palm weevil</name>
    <name type="synonym">Curculio ferrugineus</name>
    <dbReference type="NCBI Taxonomy" id="354439"/>
    <lineage>
        <taxon>Eukaryota</taxon>
        <taxon>Metazoa</taxon>
        <taxon>Ecdysozoa</taxon>
        <taxon>Arthropoda</taxon>
        <taxon>Hexapoda</taxon>
        <taxon>Insecta</taxon>
        <taxon>Pterygota</taxon>
        <taxon>Neoptera</taxon>
        <taxon>Endopterygota</taxon>
        <taxon>Coleoptera</taxon>
        <taxon>Polyphaga</taxon>
        <taxon>Cucujiformia</taxon>
        <taxon>Curculionidae</taxon>
        <taxon>Dryophthorinae</taxon>
        <taxon>Rhynchophorus</taxon>
    </lineage>
</organism>
<dbReference type="AlphaFoldDB" id="A0A834M590"/>
<comment type="caution">
    <text evidence="2">The sequence shown here is derived from an EMBL/GenBank/DDBJ whole genome shotgun (WGS) entry which is preliminary data.</text>
</comment>
<name>A0A834M590_RHYFE</name>
<evidence type="ECO:0000313" key="3">
    <source>
        <dbReference type="Proteomes" id="UP000625711"/>
    </source>
</evidence>
<gene>
    <name evidence="2" type="ORF">GWI33_019502</name>
</gene>
<keyword evidence="3" id="KW-1185">Reference proteome</keyword>
<reference evidence="2" key="1">
    <citation type="submission" date="2020-08" db="EMBL/GenBank/DDBJ databases">
        <title>Genome sequencing and assembly of the red palm weevil Rhynchophorus ferrugineus.</title>
        <authorList>
            <person name="Dias G.B."/>
            <person name="Bergman C.M."/>
            <person name="Manee M."/>
        </authorList>
    </citation>
    <scope>NUCLEOTIDE SEQUENCE</scope>
    <source>
        <strain evidence="2">AA-2017</strain>
        <tissue evidence="2">Whole larva</tissue>
    </source>
</reference>
<dbReference type="Proteomes" id="UP000625711">
    <property type="component" value="Unassembled WGS sequence"/>
</dbReference>
<protein>
    <submittedName>
        <fullName evidence="2">Uncharacterized protein</fullName>
    </submittedName>
</protein>